<name>A0A8X6WUB8_9ARAC</name>
<accession>A0A8X6WUB8</accession>
<dbReference type="PANTHER" id="PTHR47331">
    <property type="entry name" value="PHD-TYPE DOMAIN-CONTAINING PROTEIN"/>
    <property type="match status" value="1"/>
</dbReference>
<dbReference type="EMBL" id="BMAV01001984">
    <property type="protein sequence ID" value="GFY40574.1"/>
    <property type="molecule type" value="Genomic_DNA"/>
</dbReference>
<organism evidence="1 2">
    <name type="scientific">Trichonephila inaurata madagascariensis</name>
    <dbReference type="NCBI Taxonomy" id="2747483"/>
    <lineage>
        <taxon>Eukaryota</taxon>
        <taxon>Metazoa</taxon>
        <taxon>Ecdysozoa</taxon>
        <taxon>Arthropoda</taxon>
        <taxon>Chelicerata</taxon>
        <taxon>Arachnida</taxon>
        <taxon>Araneae</taxon>
        <taxon>Araneomorphae</taxon>
        <taxon>Entelegynae</taxon>
        <taxon>Araneoidea</taxon>
        <taxon>Nephilidae</taxon>
        <taxon>Trichonephila</taxon>
        <taxon>Trichonephila inaurata</taxon>
    </lineage>
</organism>
<protein>
    <submittedName>
        <fullName evidence="1">Integrase catalytic domain-containing protein</fullName>
    </submittedName>
</protein>
<evidence type="ECO:0000313" key="2">
    <source>
        <dbReference type="Proteomes" id="UP000886998"/>
    </source>
</evidence>
<dbReference type="SUPFAM" id="SSF56672">
    <property type="entry name" value="DNA/RNA polymerases"/>
    <property type="match status" value="1"/>
</dbReference>
<dbReference type="Proteomes" id="UP000886998">
    <property type="component" value="Unassembled WGS sequence"/>
</dbReference>
<comment type="caution">
    <text evidence="1">The sequence shown here is derived from an EMBL/GenBank/DDBJ whole genome shotgun (WGS) entry which is preliminary data.</text>
</comment>
<dbReference type="OrthoDB" id="6435878at2759"/>
<reference evidence="1" key="1">
    <citation type="submission" date="2020-08" db="EMBL/GenBank/DDBJ databases">
        <title>Multicomponent nature underlies the extraordinary mechanical properties of spider dragline silk.</title>
        <authorList>
            <person name="Kono N."/>
            <person name="Nakamura H."/>
            <person name="Mori M."/>
            <person name="Yoshida Y."/>
            <person name="Ohtoshi R."/>
            <person name="Malay A.D."/>
            <person name="Moran D.A.P."/>
            <person name="Tomita M."/>
            <person name="Numata K."/>
            <person name="Arakawa K."/>
        </authorList>
    </citation>
    <scope>NUCLEOTIDE SEQUENCE</scope>
</reference>
<dbReference type="AlphaFoldDB" id="A0A8X6WUB8"/>
<evidence type="ECO:0000313" key="1">
    <source>
        <dbReference type="EMBL" id="GFY40574.1"/>
    </source>
</evidence>
<sequence>MVPDRELNSKGHYLPHHPVFKPDSVTTKIRPVFDTSGKVGRSPSLNDCLVKGPNLIEEIPSILLRFREKCTGATSDIRCVFLQIELRKEDRDFLRFLWWERETML</sequence>
<dbReference type="GO" id="GO:0071897">
    <property type="term" value="P:DNA biosynthetic process"/>
    <property type="evidence" value="ECO:0007669"/>
    <property type="project" value="UniProtKB-ARBA"/>
</dbReference>
<dbReference type="PANTHER" id="PTHR47331:SF1">
    <property type="entry name" value="GAG-LIKE PROTEIN"/>
    <property type="match status" value="1"/>
</dbReference>
<keyword evidence="2" id="KW-1185">Reference proteome</keyword>
<proteinExistence type="predicted"/>
<dbReference type="InterPro" id="IPR043502">
    <property type="entry name" value="DNA/RNA_pol_sf"/>
</dbReference>
<gene>
    <name evidence="1" type="primary">AVEN_240424_1</name>
    <name evidence="1" type="ORF">TNIN_428111</name>
</gene>